<evidence type="ECO:0000256" key="2">
    <source>
        <dbReference type="ARBA" id="ARBA00022692"/>
    </source>
</evidence>
<evidence type="ECO:0000256" key="4">
    <source>
        <dbReference type="ARBA" id="ARBA00023136"/>
    </source>
</evidence>
<dbReference type="PANTHER" id="PTHR16189">
    <property type="entry name" value="TRANSMEMBRANE PROTEIN 104-RELATED"/>
    <property type="match status" value="1"/>
</dbReference>
<feature type="transmembrane region" description="Helical" evidence="5">
    <location>
        <begin position="578"/>
        <end position="600"/>
    </location>
</feature>
<feature type="transmembrane region" description="Helical" evidence="5">
    <location>
        <begin position="135"/>
        <end position="158"/>
    </location>
</feature>
<dbReference type="PANTHER" id="PTHR16189:SF2">
    <property type="entry name" value="AMINO ACID TRANSPORTER TRANSMEMBRANE DOMAIN-CONTAINING PROTEIN"/>
    <property type="match status" value="1"/>
</dbReference>
<protein>
    <submittedName>
        <fullName evidence="7">Transmembrane amino acid transporter</fullName>
    </submittedName>
</protein>
<accession>A0A9K3LLK9</accession>
<comment type="caution">
    <text evidence="7">The sequence shown here is derived from an EMBL/GenBank/DDBJ whole genome shotgun (WGS) entry which is preliminary data.</text>
</comment>
<evidence type="ECO:0000313" key="7">
    <source>
        <dbReference type="EMBL" id="KAG7364387.1"/>
    </source>
</evidence>
<keyword evidence="4 5" id="KW-0472">Membrane</keyword>
<feature type="transmembrane region" description="Helical" evidence="5">
    <location>
        <begin position="510"/>
        <end position="529"/>
    </location>
</feature>
<evidence type="ECO:0000313" key="8">
    <source>
        <dbReference type="Proteomes" id="UP000693970"/>
    </source>
</evidence>
<dbReference type="OrthoDB" id="294541at2759"/>
<keyword evidence="3 5" id="KW-1133">Transmembrane helix</keyword>
<dbReference type="InterPro" id="IPR013057">
    <property type="entry name" value="AA_transpt_TM"/>
</dbReference>
<feature type="transmembrane region" description="Helical" evidence="5">
    <location>
        <begin position="279"/>
        <end position="300"/>
    </location>
</feature>
<proteinExistence type="predicted"/>
<evidence type="ECO:0000256" key="1">
    <source>
        <dbReference type="ARBA" id="ARBA00004370"/>
    </source>
</evidence>
<feature type="transmembrane region" description="Helical" evidence="5">
    <location>
        <begin position="535"/>
        <end position="557"/>
    </location>
</feature>
<evidence type="ECO:0000256" key="3">
    <source>
        <dbReference type="ARBA" id="ARBA00022989"/>
    </source>
</evidence>
<keyword evidence="2 5" id="KW-0812">Transmembrane</keyword>
<dbReference type="AlphaFoldDB" id="A0A9K3LLK9"/>
<reference evidence="7" key="1">
    <citation type="journal article" date="2021" name="Sci. Rep.">
        <title>Diploid genomic architecture of Nitzschia inconspicua, an elite biomass production diatom.</title>
        <authorList>
            <person name="Oliver A."/>
            <person name="Podell S."/>
            <person name="Pinowska A."/>
            <person name="Traller J.C."/>
            <person name="Smith S.R."/>
            <person name="McClure R."/>
            <person name="Beliaev A."/>
            <person name="Bohutskyi P."/>
            <person name="Hill E.A."/>
            <person name="Rabines A."/>
            <person name="Zheng H."/>
            <person name="Allen L.Z."/>
            <person name="Kuo A."/>
            <person name="Grigoriev I.V."/>
            <person name="Allen A.E."/>
            <person name="Hazlebeck D."/>
            <person name="Allen E.E."/>
        </authorList>
    </citation>
    <scope>NUCLEOTIDE SEQUENCE</scope>
    <source>
        <strain evidence="7">Hildebrandi</strain>
    </source>
</reference>
<feature type="transmembrane region" description="Helical" evidence="5">
    <location>
        <begin position="249"/>
        <end position="267"/>
    </location>
</feature>
<organism evidence="7 8">
    <name type="scientific">Nitzschia inconspicua</name>
    <dbReference type="NCBI Taxonomy" id="303405"/>
    <lineage>
        <taxon>Eukaryota</taxon>
        <taxon>Sar</taxon>
        <taxon>Stramenopiles</taxon>
        <taxon>Ochrophyta</taxon>
        <taxon>Bacillariophyta</taxon>
        <taxon>Bacillariophyceae</taxon>
        <taxon>Bacillariophycidae</taxon>
        <taxon>Bacillariales</taxon>
        <taxon>Bacillariaceae</taxon>
        <taxon>Nitzschia</taxon>
    </lineage>
</organism>
<feature type="transmembrane region" description="Helical" evidence="5">
    <location>
        <begin position="111"/>
        <end position="129"/>
    </location>
</feature>
<feature type="transmembrane region" description="Helical" evidence="5">
    <location>
        <begin position="417"/>
        <end position="435"/>
    </location>
</feature>
<reference evidence="7" key="2">
    <citation type="submission" date="2021-04" db="EMBL/GenBank/DDBJ databases">
        <authorList>
            <person name="Podell S."/>
        </authorList>
    </citation>
    <scope>NUCLEOTIDE SEQUENCE</scope>
    <source>
        <strain evidence="7">Hildebrandi</strain>
    </source>
</reference>
<feature type="transmembrane region" description="Helical" evidence="5">
    <location>
        <begin position="364"/>
        <end position="390"/>
    </location>
</feature>
<evidence type="ECO:0000259" key="6">
    <source>
        <dbReference type="Pfam" id="PF01490"/>
    </source>
</evidence>
<comment type="subcellular location">
    <subcellularLocation>
        <location evidence="1">Membrane</location>
    </subcellularLocation>
</comment>
<evidence type="ECO:0000256" key="5">
    <source>
        <dbReference type="SAM" id="Phobius"/>
    </source>
</evidence>
<feature type="transmembrane region" description="Helical" evidence="5">
    <location>
        <begin position="219"/>
        <end position="243"/>
    </location>
</feature>
<gene>
    <name evidence="7" type="ORF">IV203_037589</name>
</gene>
<keyword evidence="8" id="KW-1185">Reference proteome</keyword>
<dbReference type="Pfam" id="PF01490">
    <property type="entry name" value="Aa_trans"/>
    <property type="match status" value="1"/>
</dbReference>
<feature type="domain" description="Amino acid transporter transmembrane" evidence="6">
    <location>
        <begin position="107"/>
        <end position="591"/>
    </location>
</feature>
<dbReference type="Proteomes" id="UP000693970">
    <property type="component" value="Unassembled WGS sequence"/>
</dbReference>
<dbReference type="GO" id="GO:0016020">
    <property type="term" value="C:membrane"/>
    <property type="evidence" value="ECO:0007669"/>
    <property type="project" value="UniProtKB-SubCell"/>
</dbReference>
<name>A0A9K3LLK9_9STRA</name>
<dbReference type="EMBL" id="JAGRRH010000009">
    <property type="protein sequence ID" value="KAG7364387.1"/>
    <property type="molecule type" value="Genomic_DNA"/>
</dbReference>
<sequence length="619" mass="68999">MDWTAVFMEDGNEDLIIPQIIEQRERRGAPRLARLVSRRYHHHHDQEHYDDNITNDGNLHRHFGRKDDNLKETIQSEEQSVASGHHRLLELASYYETPDESGKGGFTLRSMYFLSINYILGVGILGIPYSFAKAGFLLCLGLLAIVTIFSYWTVMWVAETGVRYQQLVKKKSRGEEEPLLTVNVKEDSEEGLGRSAKRYEVIDLVDFFLGKFQKGIYQVALLALMYVGLLAYAQVFCNALAAVLWSKTGVPQIVFGAIVVPLSCMELEEQLGIQSVMASIRFIAIFIIAFGSLVALFLDGSRSNREAPPYFARENPQGCAMSYTSCFSGFSVAFSTFVFAQLFQHSVPGLLRPLQDQPSQIKRTPIVLGGSLLTTSFLYVLLGTFAASFFGADTQSSINLNFANFTFGVDSNTAPPFIIAFLRCCSTVVVVFPALDTLSIFPLIAHTLGNNLLSSYGSWSIRKMARWLVRFDSFNEGGFSSALEEALSDKRYDSLEADIKRRILEKSTEAASVWWKIVASVPPVLVSIIASDLSISLQLAGIAGIYVAFVAPSLLQIQSIRQSGSDSQTIYHGWFSSIRLCVPVLFFAGFSLAMSVWQLFTTILYARSTKTFKIEQRLC</sequence>
<feature type="transmembrane region" description="Helical" evidence="5">
    <location>
        <begin position="320"/>
        <end position="343"/>
    </location>
</feature>